<dbReference type="SUPFAM" id="SSF49764">
    <property type="entry name" value="HSP20-like chaperones"/>
    <property type="match status" value="1"/>
</dbReference>
<dbReference type="CDD" id="cd06464">
    <property type="entry name" value="ACD_sHsps-like"/>
    <property type="match status" value="1"/>
</dbReference>
<organism evidence="6 7">
    <name type="scientific">Candidatus Vogelbacteria bacterium RIFOXYD1_FULL_51_18</name>
    <dbReference type="NCBI Taxonomy" id="1802440"/>
    <lineage>
        <taxon>Bacteria</taxon>
        <taxon>Candidatus Vogeliibacteriota</taxon>
    </lineage>
</organism>
<evidence type="ECO:0000256" key="3">
    <source>
        <dbReference type="SAM" id="MobiDB-lite"/>
    </source>
</evidence>
<feature type="compositionally biased region" description="Basic and acidic residues" evidence="3">
    <location>
        <begin position="21"/>
        <end position="32"/>
    </location>
</feature>
<dbReference type="InterPro" id="IPR008978">
    <property type="entry name" value="HSP20-like_chaperone"/>
</dbReference>
<dbReference type="PROSITE" id="PS01031">
    <property type="entry name" value="SHSP"/>
    <property type="match status" value="1"/>
</dbReference>
<dbReference type="PROSITE" id="PS51203">
    <property type="entry name" value="CS"/>
    <property type="match status" value="1"/>
</dbReference>
<name>A0A1G2QJY1_9BACT</name>
<evidence type="ECO:0000259" key="5">
    <source>
        <dbReference type="PROSITE" id="PS51203"/>
    </source>
</evidence>
<accession>A0A1G2QJY1</accession>
<sequence length="153" mass="17580">MFKRRRSFFERLTGSIALEDDAQRDVDDDARNEAPTTGWERSEDVSDLGIDLYQTPNEIIVHAFVSGVKPEDLDVNITRESVTISGKRSEQKQVVEDSYFFRELSWGSFERTIALPQEVEPEEAEAVERHGLLTIRLPKLNKDKTQKLKVRIG</sequence>
<evidence type="ECO:0000256" key="1">
    <source>
        <dbReference type="PROSITE-ProRule" id="PRU00285"/>
    </source>
</evidence>
<dbReference type="Gene3D" id="2.60.40.790">
    <property type="match status" value="1"/>
</dbReference>
<dbReference type="InterPro" id="IPR031107">
    <property type="entry name" value="Small_HSP"/>
</dbReference>
<reference evidence="6 7" key="1">
    <citation type="journal article" date="2016" name="Nat. Commun.">
        <title>Thousands of microbial genomes shed light on interconnected biogeochemical processes in an aquifer system.</title>
        <authorList>
            <person name="Anantharaman K."/>
            <person name="Brown C.T."/>
            <person name="Hug L.A."/>
            <person name="Sharon I."/>
            <person name="Castelle C.J."/>
            <person name="Probst A.J."/>
            <person name="Thomas B.C."/>
            <person name="Singh A."/>
            <person name="Wilkins M.J."/>
            <person name="Karaoz U."/>
            <person name="Brodie E.L."/>
            <person name="Williams K.H."/>
            <person name="Hubbard S.S."/>
            <person name="Banfield J.F."/>
        </authorList>
    </citation>
    <scope>NUCLEOTIDE SEQUENCE [LARGE SCALE GENOMIC DNA]</scope>
</reference>
<dbReference type="InterPro" id="IPR002068">
    <property type="entry name" value="A-crystallin/Hsp20_dom"/>
</dbReference>
<gene>
    <name evidence="6" type="ORF">A2569_00080</name>
</gene>
<comment type="similarity">
    <text evidence="1 2">Belongs to the small heat shock protein (HSP20) family.</text>
</comment>
<dbReference type="Proteomes" id="UP000177090">
    <property type="component" value="Unassembled WGS sequence"/>
</dbReference>
<proteinExistence type="inferred from homology"/>
<dbReference type="EMBL" id="MHTL01000006">
    <property type="protein sequence ID" value="OHA60915.1"/>
    <property type="molecule type" value="Genomic_DNA"/>
</dbReference>
<dbReference type="PANTHER" id="PTHR11527">
    <property type="entry name" value="HEAT-SHOCK PROTEIN 20 FAMILY MEMBER"/>
    <property type="match status" value="1"/>
</dbReference>
<evidence type="ECO:0000313" key="7">
    <source>
        <dbReference type="Proteomes" id="UP000177090"/>
    </source>
</evidence>
<dbReference type="STRING" id="1802440.A2569_00080"/>
<feature type="domain" description="SHSP" evidence="4">
    <location>
        <begin position="41"/>
        <end position="153"/>
    </location>
</feature>
<feature type="region of interest" description="Disordered" evidence="3">
    <location>
        <begin position="20"/>
        <end position="42"/>
    </location>
</feature>
<feature type="domain" description="CS" evidence="5">
    <location>
        <begin position="45"/>
        <end position="152"/>
    </location>
</feature>
<comment type="caution">
    <text evidence="6">The sequence shown here is derived from an EMBL/GenBank/DDBJ whole genome shotgun (WGS) entry which is preliminary data.</text>
</comment>
<evidence type="ECO:0000256" key="2">
    <source>
        <dbReference type="RuleBase" id="RU003616"/>
    </source>
</evidence>
<protein>
    <submittedName>
        <fullName evidence="6">Uncharacterized protein</fullName>
    </submittedName>
</protein>
<dbReference type="InterPro" id="IPR007052">
    <property type="entry name" value="CS_dom"/>
</dbReference>
<dbReference type="AlphaFoldDB" id="A0A1G2QJY1"/>
<dbReference type="Pfam" id="PF00011">
    <property type="entry name" value="HSP20"/>
    <property type="match status" value="1"/>
</dbReference>
<evidence type="ECO:0000313" key="6">
    <source>
        <dbReference type="EMBL" id="OHA60915.1"/>
    </source>
</evidence>
<evidence type="ECO:0000259" key="4">
    <source>
        <dbReference type="PROSITE" id="PS01031"/>
    </source>
</evidence>